<accession>A0A8H7TUL7</accession>
<gene>
    <name evidence="2" type="ORF">IM811_001719</name>
</gene>
<dbReference type="AlphaFoldDB" id="A0A8H7TUL7"/>
<evidence type="ECO:0000313" key="2">
    <source>
        <dbReference type="EMBL" id="KAF9760025.1"/>
    </source>
</evidence>
<evidence type="ECO:0000313" key="3">
    <source>
        <dbReference type="Proteomes" id="UP000616885"/>
    </source>
</evidence>
<protein>
    <submittedName>
        <fullName evidence="2">Uncharacterized protein</fullName>
    </submittedName>
</protein>
<comment type="caution">
    <text evidence="2">The sequence shown here is derived from an EMBL/GenBank/DDBJ whole genome shotgun (WGS) entry which is preliminary data.</text>
</comment>
<sequence length="128" mass="14716">MVQLVQFSMLAALLLGFSTEVFAKHHSKMGSKAKSIVEKNDNSDKTFVKMCETLVHKKGRLMRTRKQKKAMKALCKEDKDNGKACKSKSEMKRYRSACKEFYKKGTLDTKKIKKSDKKLLHDIKQIKA</sequence>
<organism evidence="2 3">
    <name type="scientific">Bionectria ochroleuca</name>
    <name type="common">Gliocladium roseum</name>
    <dbReference type="NCBI Taxonomy" id="29856"/>
    <lineage>
        <taxon>Eukaryota</taxon>
        <taxon>Fungi</taxon>
        <taxon>Dikarya</taxon>
        <taxon>Ascomycota</taxon>
        <taxon>Pezizomycotina</taxon>
        <taxon>Sordariomycetes</taxon>
        <taxon>Hypocreomycetidae</taxon>
        <taxon>Hypocreales</taxon>
        <taxon>Bionectriaceae</taxon>
        <taxon>Clonostachys</taxon>
    </lineage>
</organism>
<proteinExistence type="predicted"/>
<reference evidence="2" key="1">
    <citation type="submission" date="2020-10" db="EMBL/GenBank/DDBJ databases">
        <title>High-Quality Genome Resource of Clonostachys rosea strain S41 by Oxford Nanopore Long-Read Sequencing.</title>
        <authorList>
            <person name="Wang H."/>
        </authorList>
    </citation>
    <scope>NUCLEOTIDE SEQUENCE</scope>
    <source>
        <strain evidence="2">S41</strain>
    </source>
</reference>
<keyword evidence="1" id="KW-0732">Signal</keyword>
<name>A0A8H7TUL7_BIOOC</name>
<feature type="signal peptide" evidence="1">
    <location>
        <begin position="1"/>
        <end position="23"/>
    </location>
</feature>
<dbReference type="Proteomes" id="UP000616885">
    <property type="component" value="Unassembled WGS sequence"/>
</dbReference>
<feature type="chain" id="PRO_5034300904" evidence="1">
    <location>
        <begin position="24"/>
        <end position="128"/>
    </location>
</feature>
<dbReference type="EMBL" id="JADCTT010000001">
    <property type="protein sequence ID" value="KAF9760025.1"/>
    <property type="molecule type" value="Genomic_DNA"/>
</dbReference>
<evidence type="ECO:0000256" key="1">
    <source>
        <dbReference type="SAM" id="SignalP"/>
    </source>
</evidence>